<protein>
    <recommendedName>
        <fullName evidence="1">C-type lectin domain-containing protein</fullName>
    </recommendedName>
</protein>
<reference evidence="2 3" key="1">
    <citation type="journal article" date="2011" name="Science">
        <title>The ecoresponsive genome of Daphnia pulex.</title>
        <authorList>
            <person name="Colbourne J.K."/>
            <person name="Pfrender M.E."/>
            <person name="Gilbert D."/>
            <person name="Thomas W.K."/>
            <person name="Tucker A."/>
            <person name="Oakley T.H."/>
            <person name="Tokishita S."/>
            <person name="Aerts A."/>
            <person name="Arnold G.J."/>
            <person name="Basu M.K."/>
            <person name="Bauer D.J."/>
            <person name="Caceres C.E."/>
            <person name="Carmel L."/>
            <person name="Casola C."/>
            <person name="Choi J.H."/>
            <person name="Detter J.C."/>
            <person name="Dong Q."/>
            <person name="Dusheyko S."/>
            <person name="Eads B.D."/>
            <person name="Frohlich T."/>
            <person name="Geiler-Samerotte K.A."/>
            <person name="Gerlach D."/>
            <person name="Hatcher P."/>
            <person name="Jogdeo S."/>
            <person name="Krijgsveld J."/>
            <person name="Kriventseva E.V."/>
            <person name="Kultz D."/>
            <person name="Laforsch C."/>
            <person name="Lindquist E."/>
            <person name="Lopez J."/>
            <person name="Manak J.R."/>
            <person name="Muller J."/>
            <person name="Pangilinan J."/>
            <person name="Patwardhan R.P."/>
            <person name="Pitluck S."/>
            <person name="Pritham E.J."/>
            <person name="Rechtsteiner A."/>
            <person name="Rho M."/>
            <person name="Rogozin I.B."/>
            <person name="Sakarya O."/>
            <person name="Salamov A."/>
            <person name="Schaack S."/>
            <person name="Shapiro H."/>
            <person name="Shiga Y."/>
            <person name="Skalitzky C."/>
            <person name="Smith Z."/>
            <person name="Souvorov A."/>
            <person name="Sung W."/>
            <person name="Tang Z."/>
            <person name="Tsuchiya D."/>
            <person name="Tu H."/>
            <person name="Vos H."/>
            <person name="Wang M."/>
            <person name="Wolf Y.I."/>
            <person name="Yamagata H."/>
            <person name="Yamada T."/>
            <person name="Ye Y."/>
            <person name="Shaw J.R."/>
            <person name="Andrews J."/>
            <person name="Crease T.J."/>
            <person name="Tang H."/>
            <person name="Lucas S.M."/>
            <person name="Robertson H.M."/>
            <person name="Bork P."/>
            <person name="Koonin E.V."/>
            <person name="Zdobnov E.M."/>
            <person name="Grigoriev I.V."/>
            <person name="Lynch M."/>
            <person name="Boore J.L."/>
        </authorList>
    </citation>
    <scope>NUCLEOTIDE SEQUENCE [LARGE SCALE GENOMIC DNA]</scope>
</reference>
<dbReference type="InterPro" id="IPR001304">
    <property type="entry name" value="C-type_lectin-like"/>
</dbReference>
<dbReference type="GO" id="GO:0009897">
    <property type="term" value="C:external side of plasma membrane"/>
    <property type="evidence" value="ECO:0000318"/>
    <property type="project" value="GO_Central"/>
</dbReference>
<dbReference type="Proteomes" id="UP000000305">
    <property type="component" value="Unassembled WGS sequence"/>
</dbReference>
<gene>
    <name evidence="2" type="ORF">DAPPUDRAFT_110094</name>
</gene>
<dbReference type="CDD" id="cd00037">
    <property type="entry name" value="CLECT"/>
    <property type="match status" value="1"/>
</dbReference>
<dbReference type="PROSITE" id="PS50041">
    <property type="entry name" value="C_TYPE_LECTIN_2"/>
    <property type="match status" value="1"/>
</dbReference>
<dbReference type="OrthoDB" id="8187082at2759"/>
<dbReference type="GO" id="GO:0030246">
    <property type="term" value="F:carbohydrate binding"/>
    <property type="evidence" value="ECO:0000318"/>
    <property type="project" value="GO_Central"/>
</dbReference>
<dbReference type="SMART" id="SM00034">
    <property type="entry name" value="CLECT"/>
    <property type="match status" value="1"/>
</dbReference>
<name>E9H572_DAPPU</name>
<dbReference type="KEGG" id="dpx:DAPPUDRAFT_110094"/>
<dbReference type="AlphaFoldDB" id="E9H572"/>
<dbReference type="HOGENOM" id="CLU_693109_0_0_1"/>
<feature type="domain" description="C-type lectin" evidence="1">
    <location>
        <begin position="271"/>
        <end position="395"/>
    </location>
</feature>
<dbReference type="GO" id="GO:0038187">
    <property type="term" value="F:pattern recognition receptor activity"/>
    <property type="evidence" value="ECO:0000318"/>
    <property type="project" value="GO_Central"/>
</dbReference>
<dbReference type="SUPFAM" id="SSF56436">
    <property type="entry name" value="C-type lectin-like"/>
    <property type="match status" value="1"/>
</dbReference>
<sequence>MNMSTHEDEARAKARAEMKILANDEKNTKKIFLYNCLKWKTYEINEFHIPEEGELCLEPRRLFQHLCSGLISPQSYVTKRKTYRIPLGSNGFIAPEFAQKYLRCHHDLDVFTVKDGKDLVFVSAERQKRGLVVQVSNNELFVTDNLCGIPRIDKRYWRAAEEQKENIDFGDLLRIITKEERRYIYALLDFERQMLLLFYSKGEPSHSQTGSFPYINFNFNNTGLWFDEIGPTPTTTDATTASTTSVTTKATTETTKSTTTSTNYQPTALDWAGADSFCRGGNMALIKIESSQENDLIYNHYLATPGITKDIYWTSGRYSRDGNKEWEWATTPPYAKFNYTNWSPNSTSGPQPDFCLNGSDCNPAYAEQFSVDISFFFDGRWYDVVNTQAMNFICESIA</sequence>
<evidence type="ECO:0000313" key="3">
    <source>
        <dbReference type="Proteomes" id="UP000000305"/>
    </source>
</evidence>
<dbReference type="InterPro" id="IPR016186">
    <property type="entry name" value="C-type_lectin-like/link_sf"/>
</dbReference>
<accession>E9H572</accession>
<organism evidence="2 3">
    <name type="scientific">Daphnia pulex</name>
    <name type="common">Water flea</name>
    <dbReference type="NCBI Taxonomy" id="6669"/>
    <lineage>
        <taxon>Eukaryota</taxon>
        <taxon>Metazoa</taxon>
        <taxon>Ecdysozoa</taxon>
        <taxon>Arthropoda</taxon>
        <taxon>Crustacea</taxon>
        <taxon>Branchiopoda</taxon>
        <taxon>Diplostraca</taxon>
        <taxon>Cladocera</taxon>
        <taxon>Anomopoda</taxon>
        <taxon>Daphniidae</taxon>
        <taxon>Daphnia</taxon>
    </lineage>
</organism>
<dbReference type="InParanoid" id="E9H572"/>
<dbReference type="Pfam" id="PF00059">
    <property type="entry name" value="Lectin_C"/>
    <property type="match status" value="1"/>
</dbReference>
<evidence type="ECO:0000259" key="1">
    <source>
        <dbReference type="PROSITE" id="PS50041"/>
    </source>
</evidence>
<evidence type="ECO:0000313" key="2">
    <source>
        <dbReference type="EMBL" id="EFX73079.1"/>
    </source>
</evidence>
<keyword evidence="3" id="KW-1185">Reference proteome</keyword>
<dbReference type="GO" id="GO:0006955">
    <property type="term" value="P:immune response"/>
    <property type="evidence" value="ECO:0000318"/>
    <property type="project" value="GO_Central"/>
</dbReference>
<dbReference type="Gene3D" id="3.10.100.10">
    <property type="entry name" value="Mannose-Binding Protein A, subunit A"/>
    <property type="match status" value="1"/>
</dbReference>
<proteinExistence type="predicted"/>
<dbReference type="EMBL" id="GL732593">
    <property type="protein sequence ID" value="EFX73079.1"/>
    <property type="molecule type" value="Genomic_DNA"/>
</dbReference>
<dbReference type="InterPro" id="IPR016187">
    <property type="entry name" value="CTDL_fold"/>
</dbReference>